<evidence type="ECO:0000313" key="2">
    <source>
        <dbReference type="Proteomes" id="UP000027222"/>
    </source>
</evidence>
<dbReference type="EMBL" id="KL142397">
    <property type="protein sequence ID" value="KDR70503.1"/>
    <property type="molecule type" value="Genomic_DNA"/>
</dbReference>
<protein>
    <submittedName>
        <fullName evidence="1">Uncharacterized protein</fullName>
    </submittedName>
</protein>
<gene>
    <name evidence="1" type="ORF">GALMADRAFT_144776</name>
</gene>
<dbReference type="AlphaFoldDB" id="A0A067SUS6"/>
<proteinExistence type="predicted"/>
<dbReference type="HOGENOM" id="CLU_1517962_0_0_1"/>
<keyword evidence="2" id="KW-1185">Reference proteome</keyword>
<accession>A0A067SUS6</accession>
<evidence type="ECO:0000313" key="1">
    <source>
        <dbReference type="EMBL" id="KDR70503.1"/>
    </source>
</evidence>
<name>A0A067SUS6_GALM3</name>
<reference evidence="2" key="1">
    <citation type="journal article" date="2014" name="Proc. Natl. Acad. Sci. U.S.A.">
        <title>Extensive sampling of basidiomycete genomes demonstrates inadequacy of the white-rot/brown-rot paradigm for wood decay fungi.</title>
        <authorList>
            <person name="Riley R."/>
            <person name="Salamov A.A."/>
            <person name="Brown D.W."/>
            <person name="Nagy L.G."/>
            <person name="Floudas D."/>
            <person name="Held B.W."/>
            <person name="Levasseur A."/>
            <person name="Lombard V."/>
            <person name="Morin E."/>
            <person name="Otillar R."/>
            <person name="Lindquist E.A."/>
            <person name="Sun H."/>
            <person name="LaButti K.M."/>
            <person name="Schmutz J."/>
            <person name="Jabbour D."/>
            <person name="Luo H."/>
            <person name="Baker S.E."/>
            <person name="Pisabarro A.G."/>
            <person name="Walton J.D."/>
            <person name="Blanchette R.A."/>
            <person name="Henrissat B."/>
            <person name="Martin F."/>
            <person name="Cullen D."/>
            <person name="Hibbett D.S."/>
            <person name="Grigoriev I.V."/>
        </authorList>
    </citation>
    <scope>NUCLEOTIDE SEQUENCE [LARGE SCALE GENOMIC DNA]</scope>
    <source>
        <strain evidence="2">CBS 339.88</strain>
    </source>
</reference>
<sequence length="177" mass="19819">MSLSALDVCGGFIIDDRRLRRRYPYGCINDMRTISHNAHERLSSVIRSTSPRFSVLPIVRNQQIVNEPNPLSPSSLSAPKSFRSRTWRVYRLRNEFSVDSNIYHSFATRSSMSHTKADVVTANTRSVKLDTSASHALSLLTAIHKTVIPLFLEANELDDIHRASADENAVYQSGGTS</sequence>
<dbReference type="Proteomes" id="UP000027222">
    <property type="component" value="Unassembled WGS sequence"/>
</dbReference>
<organism evidence="1 2">
    <name type="scientific">Galerina marginata (strain CBS 339.88)</name>
    <dbReference type="NCBI Taxonomy" id="685588"/>
    <lineage>
        <taxon>Eukaryota</taxon>
        <taxon>Fungi</taxon>
        <taxon>Dikarya</taxon>
        <taxon>Basidiomycota</taxon>
        <taxon>Agaricomycotina</taxon>
        <taxon>Agaricomycetes</taxon>
        <taxon>Agaricomycetidae</taxon>
        <taxon>Agaricales</taxon>
        <taxon>Agaricineae</taxon>
        <taxon>Strophariaceae</taxon>
        <taxon>Galerina</taxon>
    </lineage>
</organism>